<evidence type="ECO:0000313" key="3">
    <source>
        <dbReference type="Proteomes" id="UP001154282"/>
    </source>
</evidence>
<proteinExistence type="predicted"/>
<accession>A0AAV0NTP3</accession>
<feature type="compositionally biased region" description="Basic and acidic residues" evidence="1">
    <location>
        <begin position="51"/>
        <end position="62"/>
    </location>
</feature>
<dbReference type="AlphaFoldDB" id="A0AAV0NTP3"/>
<feature type="compositionally biased region" description="Polar residues" evidence="1">
    <location>
        <begin position="72"/>
        <end position="81"/>
    </location>
</feature>
<organism evidence="2 3">
    <name type="scientific">Linum tenue</name>
    <dbReference type="NCBI Taxonomy" id="586396"/>
    <lineage>
        <taxon>Eukaryota</taxon>
        <taxon>Viridiplantae</taxon>
        <taxon>Streptophyta</taxon>
        <taxon>Embryophyta</taxon>
        <taxon>Tracheophyta</taxon>
        <taxon>Spermatophyta</taxon>
        <taxon>Magnoliopsida</taxon>
        <taxon>eudicotyledons</taxon>
        <taxon>Gunneridae</taxon>
        <taxon>Pentapetalae</taxon>
        <taxon>rosids</taxon>
        <taxon>fabids</taxon>
        <taxon>Malpighiales</taxon>
        <taxon>Linaceae</taxon>
        <taxon>Linum</taxon>
    </lineage>
</organism>
<feature type="compositionally biased region" description="Basic and acidic residues" evidence="1">
    <location>
        <begin position="29"/>
        <end position="38"/>
    </location>
</feature>
<comment type="caution">
    <text evidence="2">The sequence shown here is derived from an EMBL/GenBank/DDBJ whole genome shotgun (WGS) entry which is preliminary data.</text>
</comment>
<gene>
    <name evidence="2" type="ORF">LITE_LOCUS35073</name>
</gene>
<protein>
    <submittedName>
        <fullName evidence="2">Uncharacterized protein</fullName>
    </submittedName>
</protein>
<sequence length="81" mass="9177">MRSATLVDNFMSLTNDKVRRWQRNVDGEEDEVKSRVSMEDNGQVGQSMADKAGRREKIESVNREYALPKSGNMDNQVSVKG</sequence>
<dbReference type="EMBL" id="CAMGYJ010000008">
    <property type="protein sequence ID" value="CAI0461727.1"/>
    <property type="molecule type" value="Genomic_DNA"/>
</dbReference>
<dbReference type="Proteomes" id="UP001154282">
    <property type="component" value="Unassembled WGS sequence"/>
</dbReference>
<evidence type="ECO:0000256" key="1">
    <source>
        <dbReference type="SAM" id="MobiDB-lite"/>
    </source>
</evidence>
<feature type="non-terminal residue" evidence="2">
    <location>
        <position position="81"/>
    </location>
</feature>
<name>A0AAV0NTP3_9ROSI</name>
<feature type="region of interest" description="Disordered" evidence="1">
    <location>
        <begin position="29"/>
        <end position="81"/>
    </location>
</feature>
<evidence type="ECO:0000313" key="2">
    <source>
        <dbReference type="EMBL" id="CAI0461727.1"/>
    </source>
</evidence>
<reference evidence="2" key="1">
    <citation type="submission" date="2022-08" db="EMBL/GenBank/DDBJ databases">
        <authorList>
            <person name="Gutierrez-Valencia J."/>
        </authorList>
    </citation>
    <scope>NUCLEOTIDE SEQUENCE</scope>
</reference>
<keyword evidence="3" id="KW-1185">Reference proteome</keyword>